<dbReference type="PANTHER" id="PTHR35147:SF1">
    <property type="entry name" value="CHEMORECEPTOR GLUTAMINE DEAMIDASE CHED-RELATED"/>
    <property type="match status" value="1"/>
</dbReference>
<dbReference type="GO" id="GO:0050568">
    <property type="term" value="F:protein-glutamine glutaminase activity"/>
    <property type="evidence" value="ECO:0007669"/>
    <property type="project" value="UniProtKB-UniRule"/>
</dbReference>
<comment type="catalytic activity">
    <reaction evidence="3">
        <text>L-glutaminyl-[protein] + H2O = L-glutamyl-[protein] + NH4(+)</text>
        <dbReference type="Rhea" id="RHEA:16441"/>
        <dbReference type="Rhea" id="RHEA-COMP:10207"/>
        <dbReference type="Rhea" id="RHEA-COMP:10208"/>
        <dbReference type="ChEBI" id="CHEBI:15377"/>
        <dbReference type="ChEBI" id="CHEBI:28938"/>
        <dbReference type="ChEBI" id="CHEBI:29973"/>
        <dbReference type="ChEBI" id="CHEBI:30011"/>
        <dbReference type="EC" id="3.5.1.44"/>
    </reaction>
</comment>
<dbReference type="RefSeq" id="WP_368654838.1">
    <property type="nucleotide sequence ID" value="NZ_CP162599.1"/>
</dbReference>
<evidence type="ECO:0000256" key="3">
    <source>
        <dbReference type="HAMAP-Rule" id="MF_01440"/>
    </source>
</evidence>
<dbReference type="CDD" id="cd16352">
    <property type="entry name" value="CheD"/>
    <property type="match status" value="1"/>
</dbReference>
<dbReference type="InterPro" id="IPR038592">
    <property type="entry name" value="CheD-like_sf"/>
</dbReference>
<keyword evidence="2 3" id="KW-0378">Hydrolase</keyword>
<dbReference type="InterPro" id="IPR005659">
    <property type="entry name" value="Chemorcpt_Glu_NH3ase_CheD"/>
</dbReference>
<gene>
    <name evidence="3" type="primary">cheD</name>
    <name evidence="4" type="ORF">AB4Y30_07385</name>
</gene>
<dbReference type="GO" id="GO:0006935">
    <property type="term" value="P:chemotaxis"/>
    <property type="evidence" value="ECO:0007669"/>
    <property type="project" value="UniProtKB-UniRule"/>
</dbReference>
<sequence length="165" mass="17550">MSSVSTIVKVGISDLNIVKSPNTIRTSGLGSCVGAVIYDLQQQIAGLAHVMLPDSTQTKQTPINLHKYADTAIPELVELLLKNGARKFALKAKIAGGAQMFSFGSNSEVMRVGPRNAEAVQKAIKAYQIPIVASDIGGNSGRTIEFSPDTGKLKIKTVNHGEQFI</sequence>
<dbReference type="EC" id="3.5.1.44" evidence="3"/>
<keyword evidence="1 3" id="KW-0145">Chemotaxis</keyword>
<dbReference type="InterPro" id="IPR011324">
    <property type="entry name" value="Cytotoxic_necrot_fac-like_cat"/>
</dbReference>
<comment type="similarity">
    <text evidence="3">Belongs to the CheD family.</text>
</comment>
<organism evidence="4">
    <name type="scientific">Ornithinibacillus sp. 4-3</name>
    <dbReference type="NCBI Taxonomy" id="3231488"/>
    <lineage>
        <taxon>Bacteria</taxon>
        <taxon>Bacillati</taxon>
        <taxon>Bacillota</taxon>
        <taxon>Bacilli</taxon>
        <taxon>Bacillales</taxon>
        <taxon>Bacillaceae</taxon>
        <taxon>Ornithinibacillus</taxon>
    </lineage>
</organism>
<dbReference type="EMBL" id="CP162599">
    <property type="protein sequence ID" value="XDK34161.1"/>
    <property type="molecule type" value="Genomic_DNA"/>
</dbReference>
<dbReference type="HAMAP" id="MF_01440">
    <property type="entry name" value="CheD"/>
    <property type="match status" value="1"/>
</dbReference>
<dbReference type="AlphaFoldDB" id="A0AB39HW09"/>
<proteinExistence type="inferred from homology"/>
<reference evidence="4" key="1">
    <citation type="submission" date="2024-07" db="EMBL/GenBank/DDBJ databases">
        <title>Halotolerant mesophilic bacterium Ornithinibacillus sp. 4-3, sp. nov., isolated from soil.</title>
        <authorList>
            <person name="Sidarenka A.V."/>
            <person name="Guliayeva D.E."/>
            <person name="Leanovich S.I."/>
            <person name="Hileuskaya K.S."/>
            <person name="Akhremchuk A.E."/>
            <person name="Sikolenko M.A."/>
            <person name="Valentovich L.N."/>
        </authorList>
    </citation>
    <scope>NUCLEOTIDE SEQUENCE</scope>
    <source>
        <strain evidence="4">4-3</strain>
    </source>
</reference>
<dbReference type="PANTHER" id="PTHR35147">
    <property type="entry name" value="CHEMORECEPTOR GLUTAMINE DEAMIDASE CHED-RELATED"/>
    <property type="match status" value="1"/>
</dbReference>
<name>A0AB39HW09_9BACI</name>
<dbReference type="Gene3D" id="3.30.1330.200">
    <property type="match status" value="1"/>
</dbReference>
<dbReference type="Pfam" id="PF03975">
    <property type="entry name" value="CheD"/>
    <property type="match status" value="1"/>
</dbReference>
<evidence type="ECO:0000256" key="2">
    <source>
        <dbReference type="ARBA" id="ARBA00022801"/>
    </source>
</evidence>
<accession>A0AB39HW09</accession>
<comment type="function">
    <text evidence="3">Probably deamidates glutamine residues to glutamate on methyl-accepting chemotaxis receptors (MCPs), playing an important role in chemotaxis.</text>
</comment>
<evidence type="ECO:0000256" key="1">
    <source>
        <dbReference type="ARBA" id="ARBA00022500"/>
    </source>
</evidence>
<evidence type="ECO:0000313" key="4">
    <source>
        <dbReference type="EMBL" id="XDK34161.1"/>
    </source>
</evidence>
<dbReference type="SUPFAM" id="SSF64438">
    <property type="entry name" value="CNF1/YfiH-like putative cysteine hydrolases"/>
    <property type="match status" value="1"/>
</dbReference>
<protein>
    <recommendedName>
        <fullName evidence="3">Probable chemoreceptor glutamine deamidase CheD</fullName>
        <ecNumber evidence="3">3.5.1.44</ecNumber>
    </recommendedName>
</protein>